<reference evidence="2" key="1">
    <citation type="submission" date="2020-02" db="EMBL/GenBank/DDBJ databases">
        <authorList>
            <person name="Meier V. D."/>
        </authorList>
    </citation>
    <scope>NUCLEOTIDE SEQUENCE</scope>
    <source>
        <strain evidence="2">AVDCRST_MAG80</strain>
    </source>
</reference>
<feature type="compositionally biased region" description="Basic residues" evidence="1">
    <location>
        <begin position="19"/>
        <end position="31"/>
    </location>
</feature>
<feature type="region of interest" description="Disordered" evidence="1">
    <location>
        <begin position="17"/>
        <end position="48"/>
    </location>
</feature>
<protein>
    <submittedName>
        <fullName evidence="2">Uncharacterized protein</fullName>
    </submittedName>
</protein>
<gene>
    <name evidence="2" type="ORF">AVDCRST_MAG80-595</name>
</gene>
<dbReference type="EMBL" id="CADCVC010000050">
    <property type="protein sequence ID" value="CAA9431250.1"/>
    <property type="molecule type" value="Genomic_DNA"/>
</dbReference>
<sequence length="48" mass="5401">APPLLLRRSLLRSRSAGCQRHKNKLCPRTRRASSAGRRTGRSTARCKI</sequence>
<feature type="compositionally biased region" description="Basic residues" evidence="1">
    <location>
        <begin position="38"/>
        <end position="48"/>
    </location>
</feature>
<feature type="non-terminal residue" evidence="2">
    <location>
        <position position="48"/>
    </location>
</feature>
<name>A0A6J4Q2H2_9ACTN</name>
<proteinExistence type="predicted"/>
<evidence type="ECO:0000256" key="1">
    <source>
        <dbReference type="SAM" id="MobiDB-lite"/>
    </source>
</evidence>
<evidence type="ECO:0000313" key="2">
    <source>
        <dbReference type="EMBL" id="CAA9431250.1"/>
    </source>
</evidence>
<feature type="non-terminal residue" evidence="2">
    <location>
        <position position="1"/>
    </location>
</feature>
<dbReference type="AlphaFoldDB" id="A0A6J4Q2H2"/>
<organism evidence="2">
    <name type="scientific">uncultured Rubrobacteraceae bacterium</name>
    <dbReference type="NCBI Taxonomy" id="349277"/>
    <lineage>
        <taxon>Bacteria</taxon>
        <taxon>Bacillati</taxon>
        <taxon>Actinomycetota</taxon>
        <taxon>Rubrobacteria</taxon>
        <taxon>Rubrobacterales</taxon>
        <taxon>Rubrobacteraceae</taxon>
        <taxon>environmental samples</taxon>
    </lineage>
</organism>
<accession>A0A6J4Q2H2</accession>